<accession>A0A383BIQ8</accession>
<protein>
    <submittedName>
        <fullName evidence="1">Uncharacterized protein</fullName>
    </submittedName>
</protein>
<gene>
    <name evidence="1" type="ORF">METZ01_LOCUS472871</name>
</gene>
<name>A0A383BIQ8_9ZZZZ</name>
<reference evidence="1" key="1">
    <citation type="submission" date="2018-05" db="EMBL/GenBank/DDBJ databases">
        <authorList>
            <person name="Lanie J.A."/>
            <person name="Ng W.-L."/>
            <person name="Kazmierczak K.M."/>
            <person name="Andrzejewski T.M."/>
            <person name="Davidsen T.M."/>
            <person name="Wayne K.J."/>
            <person name="Tettelin H."/>
            <person name="Glass J.I."/>
            <person name="Rusch D."/>
            <person name="Podicherti R."/>
            <person name="Tsui H.-C.T."/>
            <person name="Winkler M.E."/>
        </authorList>
    </citation>
    <scope>NUCLEOTIDE SEQUENCE</scope>
</reference>
<sequence length="31" mass="3312">MNDAPPTTHRTAPGGYLEPHRGTLILVLGIL</sequence>
<organism evidence="1">
    <name type="scientific">marine metagenome</name>
    <dbReference type="NCBI Taxonomy" id="408172"/>
    <lineage>
        <taxon>unclassified sequences</taxon>
        <taxon>metagenomes</taxon>
        <taxon>ecological metagenomes</taxon>
    </lineage>
</organism>
<feature type="non-terminal residue" evidence="1">
    <location>
        <position position="1"/>
    </location>
</feature>
<proteinExistence type="predicted"/>
<feature type="non-terminal residue" evidence="1">
    <location>
        <position position="31"/>
    </location>
</feature>
<evidence type="ECO:0000313" key="1">
    <source>
        <dbReference type="EMBL" id="SVE20017.1"/>
    </source>
</evidence>
<dbReference type="EMBL" id="UINC01200912">
    <property type="protein sequence ID" value="SVE20017.1"/>
    <property type="molecule type" value="Genomic_DNA"/>
</dbReference>
<dbReference type="AlphaFoldDB" id="A0A383BIQ8"/>